<proteinExistence type="predicted"/>
<dbReference type="EMBL" id="OX596103">
    <property type="protein sequence ID" value="CAM9849544.1"/>
    <property type="molecule type" value="Genomic_DNA"/>
</dbReference>
<accession>A0AC59YN50</accession>
<feature type="non-terminal residue" evidence="1">
    <location>
        <position position="1"/>
    </location>
</feature>
<organism evidence="1 2">
    <name type="scientific">Rangifer tarandus platyrhynchus</name>
    <name type="common">Svalbard reindeer</name>
    <dbReference type="NCBI Taxonomy" id="3082113"/>
    <lineage>
        <taxon>Eukaryota</taxon>
        <taxon>Metazoa</taxon>
        <taxon>Chordata</taxon>
        <taxon>Craniata</taxon>
        <taxon>Vertebrata</taxon>
        <taxon>Euteleostomi</taxon>
        <taxon>Mammalia</taxon>
        <taxon>Eutheria</taxon>
        <taxon>Laurasiatheria</taxon>
        <taxon>Artiodactyla</taxon>
        <taxon>Ruminantia</taxon>
        <taxon>Pecora</taxon>
        <taxon>Cervidae</taxon>
        <taxon>Odocoileinae</taxon>
        <taxon>Rangifer</taxon>
    </lineage>
</organism>
<reference evidence="1" key="1">
    <citation type="submission" date="2023-05" db="EMBL/GenBank/DDBJ databases">
        <authorList>
            <consortium name="ELIXIR-Norway"/>
        </authorList>
    </citation>
    <scope>NUCLEOTIDE SEQUENCE</scope>
</reference>
<gene>
    <name evidence="1" type="ORF">MRATA1EN22A_LOCUS8328</name>
</gene>
<reference evidence="1" key="2">
    <citation type="submission" date="2025-03" db="EMBL/GenBank/DDBJ databases">
        <authorList>
            <consortium name="ELIXIR-Norway"/>
            <consortium name="Elixir Norway"/>
        </authorList>
    </citation>
    <scope>NUCLEOTIDE SEQUENCE</scope>
</reference>
<sequence length="208" mass="23432">VTVDILDKSDEAPLWTPSVCQAVIFDNVVAGTNVNGFQLNCHDRNSQVLKCALRRFLQRKVLTIVYTAINTYKSSDWYIPLVLSLMAIFFAGLVSWICFLLWRYGNATRCSQKMAKEVSVTKPIEIKYMAGDRNQKEIVVTGNRNKKLEVLTETIVYETVFNREAVDPVSGNVYEYDSRTGVKKWKKPPQAPGGGLGKHILPPRGPSF</sequence>
<protein>
    <submittedName>
        <fullName evidence="1">Uncharacterized protein</fullName>
    </submittedName>
</protein>
<evidence type="ECO:0000313" key="1">
    <source>
        <dbReference type="EMBL" id="CAM9849544.1"/>
    </source>
</evidence>
<name>A0AC59YN50_RANTA</name>
<dbReference type="Proteomes" id="UP001162501">
    <property type="component" value="Chromosome 19"/>
</dbReference>
<evidence type="ECO:0000313" key="2">
    <source>
        <dbReference type="Proteomes" id="UP001162501"/>
    </source>
</evidence>